<name>A0ABU7DJP7_9TELE</name>
<proteinExistence type="predicted"/>
<organism evidence="1 2">
    <name type="scientific">Characodon lateralis</name>
    <dbReference type="NCBI Taxonomy" id="208331"/>
    <lineage>
        <taxon>Eukaryota</taxon>
        <taxon>Metazoa</taxon>
        <taxon>Chordata</taxon>
        <taxon>Craniata</taxon>
        <taxon>Vertebrata</taxon>
        <taxon>Euteleostomi</taxon>
        <taxon>Actinopterygii</taxon>
        <taxon>Neopterygii</taxon>
        <taxon>Teleostei</taxon>
        <taxon>Neoteleostei</taxon>
        <taxon>Acanthomorphata</taxon>
        <taxon>Ovalentaria</taxon>
        <taxon>Atherinomorphae</taxon>
        <taxon>Cyprinodontiformes</taxon>
        <taxon>Goodeidae</taxon>
        <taxon>Characodon</taxon>
    </lineage>
</organism>
<dbReference type="Proteomes" id="UP001352852">
    <property type="component" value="Unassembled WGS sequence"/>
</dbReference>
<dbReference type="EMBL" id="JAHUTJ010026118">
    <property type="protein sequence ID" value="MED6274576.1"/>
    <property type="molecule type" value="Genomic_DNA"/>
</dbReference>
<gene>
    <name evidence="1" type="ORF">CHARACLAT_017859</name>
</gene>
<feature type="non-terminal residue" evidence="1">
    <location>
        <position position="1"/>
    </location>
</feature>
<evidence type="ECO:0000313" key="2">
    <source>
        <dbReference type="Proteomes" id="UP001352852"/>
    </source>
</evidence>
<keyword evidence="2" id="KW-1185">Reference proteome</keyword>
<accession>A0ABU7DJP7</accession>
<protein>
    <submittedName>
        <fullName evidence="1">Uncharacterized protein</fullName>
    </submittedName>
</protein>
<evidence type="ECO:0000313" key="1">
    <source>
        <dbReference type="EMBL" id="MED6274576.1"/>
    </source>
</evidence>
<sequence length="62" mass="7364">LQREVIRFPLTVNAPFSIFRRTGKGPTCVLLQNPPRYLFKQAVNHHHDRLQILHYQQKRGDL</sequence>
<reference evidence="1 2" key="1">
    <citation type="submission" date="2021-06" db="EMBL/GenBank/DDBJ databases">
        <authorList>
            <person name="Palmer J.M."/>
        </authorList>
    </citation>
    <scope>NUCLEOTIDE SEQUENCE [LARGE SCALE GENOMIC DNA]</scope>
    <source>
        <strain evidence="1 2">CL_MEX2019</strain>
        <tissue evidence="1">Muscle</tissue>
    </source>
</reference>
<comment type="caution">
    <text evidence="1">The sequence shown here is derived from an EMBL/GenBank/DDBJ whole genome shotgun (WGS) entry which is preliminary data.</text>
</comment>